<gene>
    <name evidence="1" type="ORF">AEK19_MT2283</name>
</gene>
<evidence type="ECO:0000313" key="1">
    <source>
        <dbReference type="EMBL" id="ART32428.1"/>
    </source>
</evidence>
<geneLocation type="mitochondrion" evidence="1"/>
<keyword evidence="1" id="KW-0496">Mitochondrion</keyword>
<name>A0A1Y0B4V1_9LAMI</name>
<reference evidence="1" key="1">
    <citation type="submission" date="2017-03" db="EMBL/GenBank/DDBJ databases">
        <title>The mitochondrial genome of the carnivorous plant Utricularia reniformis (Lentibulariaceae): structure, comparative analysis and evolutionary landmarks.</title>
        <authorList>
            <person name="Silva S.R."/>
            <person name="Alvarenga D.O."/>
            <person name="Michael T.P."/>
            <person name="Miranda V.F.O."/>
            <person name="Varani A.M."/>
        </authorList>
    </citation>
    <scope>NUCLEOTIDE SEQUENCE</scope>
</reference>
<accession>A0A1Y0B4V1</accession>
<protein>
    <submittedName>
        <fullName evidence="1">Uncharacterized protein</fullName>
    </submittedName>
</protein>
<sequence length="43" mass="5243">MQVWELRVVLSLRCLLLSHNCLRKSYLVVVIETELRDLLYRLR</sequence>
<proteinExistence type="predicted"/>
<dbReference type="AlphaFoldDB" id="A0A1Y0B4V1"/>
<dbReference type="EMBL" id="KY774314">
    <property type="protein sequence ID" value="ART32428.1"/>
    <property type="molecule type" value="Genomic_DNA"/>
</dbReference>
<organism evidence="1">
    <name type="scientific">Utricularia reniformis</name>
    <dbReference type="NCBI Taxonomy" id="192314"/>
    <lineage>
        <taxon>Eukaryota</taxon>
        <taxon>Viridiplantae</taxon>
        <taxon>Streptophyta</taxon>
        <taxon>Embryophyta</taxon>
        <taxon>Tracheophyta</taxon>
        <taxon>Spermatophyta</taxon>
        <taxon>Magnoliopsida</taxon>
        <taxon>eudicotyledons</taxon>
        <taxon>Gunneridae</taxon>
        <taxon>Pentapetalae</taxon>
        <taxon>asterids</taxon>
        <taxon>lamiids</taxon>
        <taxon>Lamiales</taxon>
        <taxon>Lentibulariaceae</taxon>
        <taxon>Utricularia</taxon>
    </lineage>
</organism>